<accession>A0A0D2G9P8</accession>
<dbReference type="PROSITE" id="PS00028">
    <property type="entry name" value="ZINC_FINGER_C2H2_1"/>
    <property type="match status" value="1"/>
</dbReference>
<dbReference type="VEuPathDB" id="FungiDB:Z517_09869"/>
<feature type="compositionally biased region" description="Basic and acidic residues" evidence="1">
    <location>
        <begin position="220"/>
        <end position="232"/>
    </location>
</feature>
<feature type="domain" description="C2H2-type" evidence="2">
    <location>
        <begin position="112"/>
        <end position="134"/>
    </location>
</feature>
<dbReference type="AlphaFoldDB" id="A0A0D2G9P8"/>
<dbReference type="STRING" id="1442368.A0A0D2G9P8"/>
<dbReference type="OrthoDB" id="4161378at2759"/>
<proteinExistence type="predicted"/>
<dbReference type="GeneID" id="25309359"/>
<keyword evidence="4" id="KW-1185">Reference proteome</keyword>
<gene>
    <name evidence="3" type="ORF">Z517_09869</name>
</gene>
<name>A0A0D2G9P8_9EURO</name>
<dbReference type="Proteomes" id="UP000053029">
    <property type="component" value="Unassembled WGS sequence"/>
</dbReference>
<dbReference type="RefSeq" id="XP_013281231.1">
    <property type="nucleotide sequence ID" value="XM_013425777.1"/>
</dbReference>
<feature type="region of interest" description="Disordered" evidence="1">
    <location>
        <begin position="217"/>
        <end position="251"/>
    </location>
</feature>
<dbReference type="InterPro" id="IPR013087">
    <property type="entry name" value="Znf_C2H2_type"/>
</dbReference>
<sequence length="251" mass="28909">MTKHKKKHQRSCWLLTESTGSVFLKALKQRCKSLLRRPNRHRIASQSVYATSSWVALKRNVLGMWRKTLETYETRTLADGEYRVNKNLPHRPIKFDPEDIVHAKRTDVGWHCEVPQCEATFPGTLAIDIHLQSHGTIIKWYCGDSSCYTGVERAFNDRASFELHVATEHMGSEYSTKAGRRVPKDDVLFTTLLKLLKFKHLPLDQLAGKNEITKAPTASIEKEVDVKRRQESESDSDDEMRQELRAWGQVC</sequence>
<evidence type="ECO:0000313" key="4">
    <source>
        <dbReference type="Proteomes" id="UP000053029"/>
    </source>
</evidence>
<reference evidence="3 4" key="1">
    <citation type="submission" date="2015-01" db="EMBL/GenBank/DDBJ databases">
        <title>The Genome Sequence of Fonsecaea pedrosoi CBS 271.37.</title>
        <authorList>
            <consortium name="The Broad Institute Genomics Platform"/>
            <person name="Cuomo C."/>
            <person name="de Hoog S."/>
            <person name="Gorbushina A."/>
            <person name="Stielow B."/>
            <person name="Teixiera M."/>
            <person name="Abouelleil A."/>
            <person name="Chapman S.B."/>
            <person name="Priest M."/>
            <person name="Young S.K."/>
            <person name="Wortman J."/>
            <person name="Nusbaum C."/>
            <person name="Birren B."/>
        </authorList>
    </citation>
    <scope>NUCLEOTIDE SEQUENCE [LARGE SCALE GENOMIC DNA]</scope>
    <source>
        <strain evidence="3 4">CBS 271.37</strain>
    </source>
</reference>
<dbReference type="HOGENOM" id="CLU_1107174_0_0_1"/>
<evidence type="ECO:0000259" key="2">
    <source>
        <dbReference type="PROSITE" id="PS00028"/>
    </source>
</evidence>
<protein>
    <recommendedName>
        <fullName evidence="2">C2H2-type domain-containing protein</fullName>
    </recommendedName>
</protein>
<dbReference type="EMBL" id="KN846974">
    <property type="protein sequence ID" value="KIW77423.1"/>
    <property type="molecule type" value="Genomic_DNA"/>
</dbReference>
<evidence type="ECO:0000313" key="3">
    <source>
        <dbReference type="EMBL" id="KIW77423.1"/>
    </source>
</evidence>
<organism evidence="3 4">
    <name type="scientific">Fonsecaea pedrosoi CBS 271.37</name>
    <dbReference type="NCBI Taxonomy" id="1442368"/>
    <lineage>
        <taxon>Eukaryota</taxon>
        <taxon>Fungi</taxon>
        <taxon>Dikarya</taxon>
        <taxon>Ascomycota</taxon>
        <taxon>Pezizomycotina</taxon>
        <taxon>Eurotiomycetes</taxon>
        <taxon>Chaetothyriomycetidae</taxon>
        <taxon>Chaetothyriales</taxon>
        <taxon>Herpotrichiellaceae</taxon>
        <taxon>Fonsecaea</taxon>
    </lineage>
</organism>
<evidence type="ECO:0000256" key="1">
    <source>
        <dbReference type="SAM" id="MobiDB-lite"/>
    </source>
</evidence>